<dbReference type="NCBIfam" id="TIGR01613">
    <property type="entry name" value="primase_Cterm"/>
    <property type="match status" value="1"/>
</dbReference>
<dbReference type="Proteomes" id="UP000074914">
    <property type="component" value="Chromosome"/>
</dbReference>
<dbReference type="Pfam" id="PF16793">
    <property type="entry name" value="RepB_primase"/>
    <property type="match status" value="1"/>
</dbReference>
<dbReference type="SMART" id="SM00885">
    <property type="entry name" value="D5_N"/>
    <property type="match status" value="1"/>
</dbReference>
<organism evidence="5 6">
    <name type="scientific">Collimonas pratensis</name>
    <dbReference type="NCBI Taxonomy" id="279113"/>
    <lineage>
        <taxon>Bacteria</taxon>
        <taxon>Pseudomonadati</taxon>
        <taxon>Pseudomonadota</taxon>
        <taxon>Betaproteobacteria</taxon>
        <taxon>Burkholderiales</taxon>
        <taxon>Oxalobacteraceae</taxon>
        <taxon>Collimonas</taxon>
    </lineage>
</organism>
<dbReference type="Pfam" id="PF08707">
    <property type="entry name" value="PriCT_2"/>
    <property type="match status" value="1"/>
</dbReference>
<dbReference type="InterPro" id="IPR014819">
    <property type="entry name" value="PriCT_2"/>
</dbReference>
<dbReference type="PROSITE" id="PS51206">
    <property type="entry name" value="SF3_HELICASE_1"/>
    <property type="match status" value="1"/>
</dbReference>
<dbReference type="InterPro" id="IPR014015">
    <property type="entry name" value="Helicase_SF3_DNA-vir"/>
</dbReference>
<dbReference type="PANTHER" id="PTHR35372">
    <property type="entry name" value="ATP BINDING PROTEIN-RELATED"/>
    <property type="match status" value="1"/>
</dbReference>
<dbReference type="Pfam" id="PF19263">
    <property type="entry name" value="DUF5906"/>
    <property type="match status" value="1"/>
</dbReference>
<dbReference type="InterPro" id="IPR014818">
    <property type="entry name" value="Phage/plasmid_primase_P4_C"/>
</dbReference>
<accession>A0ABM5Z3G7</accession>
<evidence type="ECO:0000313" key="6">
    <source>
        <dbReference type="Proteomes" id="UP000074914"/>
    </source>
</evidence>
<dbReference type="RefSeq" id="WP_082806942.1">
    <property type="nucleotide sequence ID" value="NZ_CP013236.1"/>
</dbReference>
<feature type="domain" description="SF3 helicase" evidence="4">
    <location>
        <begin position="468"/>
        <end position="630"/>
    </location>
</feature>
<keyword evidence="1" id="KW-0547">Nucleotide-binding</keyword>
<dbReference type="EMBL" id="CP013236">
    <property type="protein sequence ID" value="AMP13286.1"/>
    <property type="molecule type" value="Genomic_DNA"/>
</dbReference>
<dbReference type="PANTHER" id="PTHR35372:SF2">
    <property type="entry name" value="SF3 HELICASE DOMAIN-CONTAINING PROTEIN"/>
    <property type="match status" value="1"/>
</dbReference>
<sequence length="746" mass="84232">MGKKSKLIPVPKKMRQFKTFFHPNVKACFQTFSKTPGLQKKSVHFTTKWNTETKDKLVSANLDQMEVSMMINRGDGRGSKNVTDIVAVFVDCDDNKMTKEKLLALPIPPQLIVETSPGNFHAYWLIKDCDVAQFKPIQKALAISLGADLNVCDASRVMRLPGTINWKRVEPFLAKTVHIKKEPKRIAIDHFVKEMKLTIEAPNTVGKKANEGSDGASTDAMLHKEMTSDMCAKVKTAITGINADHRWLWLRFGMAIHSADSTKRGYDLWTEWSQKSAKFDEPDQRKHWNAFKADGALNIESLFWLANYEKSDKNLVLDEMSVADLFADSVKHRLRYDRDNKAWLHFSGVVWEADAQAPLRIARNFIEDLSQGEVSNDSVKRFRSNGGLKGIVAQAELLDDFHISAEAFDKAPNLFAVKNGVLDLTTRKFRKARASDYLRRQANVEFDPEAKCPHWIEFLRSVLLGDKKLHRYLRRAMGYTMFGHANLQIFFMIIGSGGNGKGVLMRTMQTMMGEYGQSVAPNLLTSAYSGNANGPSPALARLYGARMVVCTELPTGRKLDDAFIKQYAGGDEITARQTYGGIFSFKPEGKLWISTNEVPEISASDEAMWRRIKPIPFNRKIRGKDVDENLEKKFAEEYPGILNWMLNGATDFSANGLGECAAIKELENKLRKDADSTLAWRSEYGIEEEGAHTQASVAYDSYTNYMRTLRRKPLSVAAFRASLVEKGFHHKKGSQHNYFEGFRLQA</sequence>
<dbReference type="InterPro" id="IPR045455">
    <property type="entry name" value="NrS-1_pol-like_helicase"/>
</dbReference>
<evidence type="ECO:0000259" key="4">
    <source>
        <dbReference type="PROSITE" id="PS51206"/>
    </source>
</evidence>
<dbReference type="Gene3D" id="3.40.50.300">
    <property type="entry name" value="P-loop containing nucleotide triphosphate hydrolases"/>
    <property type="match status" value="1"/>
</dbReference>
<keyword evidence="6" id="KW-1185">Reference proteome</keyword>
<dbReference type="SUPFAM" id="SSF52540">
    <property type="entry name" value="P-loop containing nucleoside triphosphate hydrolases"/>
    <property type="match status" value="1"/>
</dbReference>
<evidence type="ECO:0000256" key="2">
    <source>
        <dbReference type="ARBA" id="ARBA00022801"/>
    </source>
</evidence>
<evidence type="ECO:0000256" key="3">
    <source>
        <dbReference type="ARBA" id="ARBA00022840"/>
    </source>
</evidence>
<reference evidence="5 6" key="1">
    <citation type="submission" date="2015-11" db="EMBL/GenBank/DDBJ databases">
        <title>Exploring the genomic traits of fungus-feeding bacterial genus Collimonas.</title>
        <authorList>
            <person name="Song C."/>
            <person name="Schmidt R."/>
            <person name="de Jager V."/>
            <person name="Krzyzanowska D."/>
            <person name="Jongedijk E."/>
            <person name="Cankar K."/>
            <person name="Beekwilder J."/>
            <person name="van Veen A."/>
            <person name="de Boer W."/>
            <person name="van Veen J.A."/>
            <person name="Garbeva P."/>
        </authorList>
    </citation>
    <scope>NUCLEOTIDE SEQUENCE [LARGE SCALE GENOMIC DNA]</scope>
    <source>
        <strain evidence="5 6">Ter291</strain>
    </source>
</reference>
<keyword evidence="3" id="KW-0067">ATP-binding</keyword>
<dbReference type="InterPro" id="IPR039459">
    <property type="entry name" value="RepB-like_DNA_primase_dom"/>
</dbReference>
<dbReference type="Gene3D" id="3.30.70.1790">
    <property type="entry name" value="RepB DNA-primase, N-terminal domain"/>
    <property type="match status" value="1"/>
</dbReference>
<dbReference type="Pfam" id="PF08706">
    <property type="entry name" value="D5_N"/>
    <property type="match status" value="1"/>
</dbReference>
<proteinExistence type="predicted"/>
<keyword evidence="2" id="KW-0378">Hydrolase</keyword>
<gene>
    <name evidence="5" type="ORF">CPter291_1008</name>
</gene>
<dbReference type="InterPro" id="IPR006500">
    <property type="entry name" value="Helicase_put_C_phage/plasmid"/>
</dbReference>
<evidence type="ECO:0000313" key="5">
    <source>
        <dbReference type="EMBL" id="AMP13286.1"/>
    </source>
</evidence>
<name>A0ABM5Z3G7_9BURK</name>
<dbReference type="InterPro" id="IPR051620">
    <property type="entry name" value="ORF904-like_C"/>
</dbReference>
<evidence type="ECO:0000256" key="1">
    <source>
        <dbReference type="ARBA" id="ARBA00022741"/>
    </source>
</evidence>
<protein>
    <submittedName>
        <fullName evidence="5">Phage/plasmid primase, P4 family, C-terminal domain protein</fullName>
    </submittedName>
</protein>
<dbReference type="InterPro" id="IPR027417">
    <property type="entry name" value="P-loop_NTPase"/>
</dbReference>